<dbReference type="AlphaFoldDB" id="A0A926RV24"/>
<organism evidence="1 2">
    <name type="scientific">Metabacillus arenae</name>
    <dbReference type="NCBI Taxonomy" id="2771434"/>
    <lineage>
        <taxon>Bacteria</taxon>
        <taxon>Bacillati</taxon>
        <taxon>Bacillota</taxon>
        <taxon>Bacilli</taxon>
        <taxon>Bacillales</taxon>
        <taxon>Bacillaceae</taxon>
        <taxon>Metabacillus</taxon>
    </lineage>
</organism>
<comment type="caution">
    <text evidence="1">The sequence shown here is derived from an EMBL/GenBank/DDBJ whole genome shotgun (WGS) entry which is preliminary data.</text>
</comment>
<protein>
    <submittedName>
        <fullName evidence="1">Uncharacterized protein</fullName>
    </submittedName>
</protein>
<dbReference type="Proteomes" id="UP000626844">
    <property type="component" value="Unassembled WGS sequence"/>
</dbReference>
<accession>A0A926RV24</accession>
<evidence type="ECO:0000313" key="2">
    <source>
        <dbReference type="Proteomes" id="UP000626844"/>
    </source>
</evidence>
<reference evidence="1" key="1">
    <citation type="submission" date="2020-09" db="EMBL/GenBank/DDBJ databases">
        <title>A novel bacterium of genus Bacillus, isolated from South China Sea.</title>
        <authorList>
            <person name="Huang H."/>
            <person name="Mo K."/>
            <person name="Hu Y."/>
        </authorList>
    </citation>
    <scope>NUCLEOTIDE SEQUENCE</scope>
    <source>
        <strain evidence="1">IB182487</strain>
    </source>
</reference>
<keyword evidence="2" id="KW-1185">Reference proteome</keyword>
<name>A0A926RV24_9BACI</name>
<proteinExistence type="predicted"/>
<sequence length="222" mass="25454">MTNQSIKVEELREALRIVKGVQSSSREIGSSLKSIFNDIVSELTFDDLMELKDNVYLFKTGELVSCNWGGQNKIGFIVDPIVRYNGYMKFSKKHSEKAAIVRFFSKSSTGYKYSNHEVVPYRSIAKVVEIQKGIVKNVISSYELTVDFIEGSHKGISNRKLYCNDVHGYAPGVEVEILHTKELLVRESNSNLKDLWSADRFYIYQPWQSDEKDKTKLNGYEL</sequence>
<dbReference type="EMBL" id="JACXAI010000002">
    <property type="protein sequence ID" value="MBD1379218.1"/>
    <property type="molecule type" value="Genomic_DNA"/>
</dbReference>
<evidence type="ECO:0000313" key="1">
    <source>
        <dbReference type="EMBL" id="MBD1379218.1"/>
    </source>
</evidence>
<dbReference type="RefSeq" id="WP_191155624.1">
    <property type="nucleotide sequence ID" value="NZ_JACXAI010000002.1"/>
</dbReference>
<gene>
    <name evidence="1" type="ORF">IC621_03145</name>
</gene>